<gene>
    <name evidence="1" type="ORF">HPB47_024214</name>
</gene>
<accession>A0AC60Q4Z2</accession>
<protein>
    <submittedName>
        <fullName evidence="1">Uncharacterized protein</fullName>
    </submittedName>
</protein>
<name>A0AC60Q4Z2_IXOPE</name>
<evidence type="ECO:0000313" key="1">
    <source>
        <dbReference type="EMBL" id="KAG0428826.1"/>
    </source>
</evidence>
<organism evidence="1 2">
    <name type="scientific">Ixodes persulcatus</name>
    <name type="common">Taiga tick</name>
    <dbReference type="NCBI Taxonomy" id="34615"/>
    <lineage>
        <taxon>Eukaryota</taxon>
        <taxon>Metazoa</taxon>
        <taxon>Ecdysozoa</taxon>
        <taxon>Arthropoda</taxon>
        <taxon>Chelicerata</taxon>
        <taxon>Arachnida</taxon>
        <taxon>Acari</taxon>
        <taxon>Parasitiformes</taxon>
        <taxon>Ixodida</taxon>
        <taxon>Ixodoidea</taxon>
        <taxon>Ixodidae</taxon>
        <taxon>Ixodinae</taxon>
        <taxon>Ixodes</taxon>
    </lineage>
</organism>
<feature type="non-terminal residue" evidence="1">
    <location>
        <position position="1"/>
    </location>
</feature>
<evidence type="ECO:0000313" key="2">
    <source>
        <dbReference type="Proteomes" id="UP000805193"/>
    </source>
</evidence>
<dbReference type="Proteomes" id="UP000805193">
    <property type="component" value="Unassembled WGS sequence"/>
</dbReference>
<sequence>SPRNALRYQILALQICDRALYGSVVELPGFVVLDPRRVGEARRTGLPLLLPVRLAESRASSPVSRAYLPCTLCRHHST</sequence>
<proteinExistence type="predicted"/>
<reference evidence="1 2" key="1">
    <citation type="journal article" date="2020" name="Cell">
        <title>Large-Scale Comparative Analyses of Tick Genomes Elucidate Their Genetic Diversity and Vector Capacities.</title>
        <authorList>
            <consortium name="Tick Genome and Microbiome Consortium (TIGMIC)"/>
            <person name="Jia N."/>
            <person name="Wang J."/>
            <person name="Shi W."/>
            <person name="Du L."/>
            <person name="Sun Y."/>
            <person name="Zhan W."/>
            <person name="Jiang J.F."/>
            <person name="Wang Q."/>
            <person name="Zhang B."/>
            <person name="Ji P."/>
            <person name="Bell-Sakyi L."/>
            <person name="Cui X.M."/>
            <person name="Yuan T.T."/>
            <person name="Jiang B.G."/>
            <person name="Yang W.F."/>
            <person name="Lam T.T."/>
            <person name="Chang Q.C."/>
            <person name="Ding S.J."/>
            <person name="Wang X.J."/>
            <person name="Zhu J.G."/>
            <person name="Ruan X.D."/>
            <person name="Zhao L."/>
            <person name="Wei J.T."/>
            <person name="Ye R.Z."/>
            <person name="Que T.C."/>
            <person name="Du C.H."/>
            <person name="Zhou Y.H."/>
            <person name="Cheng J.X."/>
            <person name="Dai P.F."/>
            <person name="Guo W.B."/>
            <person name="Han X.H."/>
            <person name="Huang E.J."/>
            <person name="Li L.F."/>
            <person name="Wei W."/>
            <person name="Gao Y.C."/>
            <person name="Liu J.Z."/>
            <person name="Shao H.Z."/>
            <person name="Wang X."/>
            <person name="Wang C.C."/>
            <person name="Yang T.C."/>
            <person name="Huo Q.B."/>
            <person name="Li W."/>
            <person name="Chen H.Y."/>
            <person name="Chen S.E."/>
            <person name="Zhou L.G."/>
            <person name="Ni X.B."/>
            <person name="Tian J.H."/>
            <person name="Sheng Y."/>
            <person name="Liu T."/>
            <person name="Pan Y.S."/>
            <person name="Xia L.Y."/>
            <person name="Li J."/>
            <person name="Zhao F."/>
            <person name="Cao W.C."/>
        </authorList>
    </citation>
    <scope>NUCLEOTIDE SEQUENCE [LARGE SCALE GENOMIC DNA]</scope>
    <source>
        <strain evidence="1">Iper-2018</strain>
    </source>
</reference>
<keyword evidence="2" id="KW-1185">Reference proteome</keyword>
<comment type="caution">
    <text evidence="1">The sequence shown here is derived from an EMBL/GenBank/DDBJ whole genome shotgun (WGS) entry which is preliminary data.</text>
</comment>
<dbReference type="EMBL" id="JABSTQ010009477">
    <property type="protein sequence ID" value="KAG0428826.1"/>
    <property type="molecule type" value="Genomic_DNA"/>
</dbReference>